<evidence type="ECO:0000313" key="2">
    <source>
        <dbReference type="EMBL" id="KAJ2907232.1"/>
    </source>
</evidence>
<dbReference type="EMBL" id="JAKWBI020000003">
    <property type="protein sequence ID" value="KAJ2907232.1"/>
    <property type="molecule type" value="Genomic_DNA"/>
</dbReference>
<feature type="chain" id="PRO_5042057875" evidence="1">
    <location>
        <begin position="17"/>
        <end position="183"/>
    </location>
</feature>
<sequence>MRLTTALGFLLPFATALPVKPNGASDIANRAPSGLKDFNLGNLNTHCSRQAVEMEWTCTLTYRWQDPNWSNATGPECTTVFRWDGDRNTFTDYNQDFSICWQDMESDRKLPAFQHSITSFTSPGHFTLGLVDHVIDHSLKRPWDVRACFSYPEISLSLVYKSDLKIEYRTENIIQAVITSMSA</sequence>
<dbReference type="AlphaFoldDB" id="A0AAD5RYP9"/>
<gene>
    <name evidence="2" type="ORF">MKZ38_006526</name>
</gene>
<protein>
    <submittedName>
        <fullName evidence="2">Uncharacterized protein</fullName>
    </submittedName>
</protein>
<evidence type="ECO:0000256" key="1">
    <source>
        <dbReference type="SAM" id="SignalP"/>
    </source>
</evidence>
<reference evidence="2" key="1">
    <citation type="submission" date="2022-07" db="EMBL/GenBank/DDBJ databases">
        <title>Draft genome sequence of Zalerion maritima ATCC 34329, a (micro)plastics degrading marine fungus.</title>
        <authorList>
            <person name="Paco A."/>
            <person name="Goncalves M.F.M."/>
            <person name="Rocha-Santos T.A.P."/>
            <person name="Alves A."/>
        </authorList>
    </citation>
    <scope>NUCLEOTIDE SEQUENCE</scope>
    <source>
        <strain evidence="2">ATCC 34329</strain>
    </source>
</reference>
<accession>A0AAD5RYP9</accession>
<keyword evidence="1" id="KW-0732">Signal</keyword>
<proteinExistence type="predicted"/>
<name>A0AAD5RYP9_9PEZI</name>
<keyword evidence="3" id="KW-1185">Reference proteome</keyword>
<feature type="signal peptide" evidence="1">
    <location>
        <begin position="1"/>
        <end position="16"/>
    </location>
</feature>
<comment type="caution">
    <text evidence="2">The sequence shown here is derived from an EMBL/GenBank/DDBJ whole genome shotgun (WGS) entry which is preliminary data.</text>
</comment>
<dbReference type="Proteomes" id="UP001201980">
    <property type="component" value="Unassembled WGS sequence"/>
</dbReference>
<evidence type="ECO:0000313" key="3">
    <source>
        <dbReference type="Proteomes" id="UP001201980"/>
    </source>
</evidence>
<organism evidence="2 3">
    <name type="scientific">Zalerion maritima</name>
    <dbReference type="NCBI Taxonomy" id="339359"/>
    <lineage>
        <taxon>Eukaryota</taxon>
        <taxon>Fungi</taxon>
        <taxon>Dikarya</taxon>
        <taxon>Ascomycota</taxon>
        <taxon>Pezizomycotina</taxon>
        <taxon>Sordariomycetes</taxon>
        <taxon>Lulworthiomycetidae</taxon>
        <taxon>Lulworthiales</taxon>
        <taxon>Lulworthiaceae</taxon>
        <taxon>Zalerion</taxon>
    </lineage>
</organism>